<keyword evidence="1" id="KW-0732">Signal</keyword>
<feature type="chain" id="PRO_5039498489" evidence="1">
    <location>
        <begin position="23"/>
        <end position="243"/>
    </location>
</feature>
<dbReference type="Proteomes" id="UP000434409">
    <property type="component" value="Unassembled WGS sequence"/>
</dbReference>
<dbReference type="AlphaFoldDB" id="A0A6N7V0X7"/>
<evidence type="ECO:0000313" key="2">
    <source>
        <dbReference type="EMBL" id="MSR93790.1"/>
    </source>
</evidence>
<proteinExistence type="predicted"/>
<dbReference type="EMBL" id="VULY01000018">
    <property type="protein sequence ID" value="MSR93790.1"/>
    <property type="molecule type" value="Genomic_DNA"/>
</dbReference>
<gene>
    <name evidence="2" type="ORF">FYJ34_05810</name>
</gene>
<keyword evidence="3" id="KW-1185">Reference proteome</keyword>
<sequence length="243" mass="26508">MKKKVSMILVIAMVISMAGLTACGGGKQGKKSPYEGKWVAILGEMIGVQVSVEESFGGKFEFVAKSGGKADVTIGKDKGKGKWSVDGDKFTLTIEGEKMEGTLGKDSITFENMMGMGVKVIFAKDGTDAMDPSLYMGEEEKAMLGEWMSDSVEEILGDGPQTTMEGVENINDGLRLNFKKDHQVSVIYKGQEIGDFKWSVALGYCTIETEEPAIYVTILEDQTLEVSYSNADDYYTFHCIKSS</sequence>
<accession>A0A6N7V0X7</accession>
<reference evidence="2 3" key="1">
    <citation type="submission" date="2019-08" db="EMBL/GenBank/DDBJ databases">
        <title>In-depth cultivation of the pig gut microbiome towards novel bacterial diversity and tailored functional studies.</title>
        <authorList>
            <person name="Wylensek D."/>
            <person name="Hitch T.C.A."/>
            <person name="Clavel T."/>
        </authorList>
    </citation>
    <scope>NUCLEOTIDE SEQUENCE [LARGE SCALE GENOMIC DNA]</scope>
    <source>
        <strain evidence="2 3">68-1-5</strain>
    </source>
</reference>
<comment type="caution">
    <text evidence="2">The sequence shown here is derived from an EMBL/GenBank/DDBJ whole genome shotgun (WGS) entry which is preliminary data.</text>
</comment>
<protein>
    <submittedName>
        <fullName evidence="2">Uncharacterized protein</fullName>
    </submittedName>
</protein>
<evidence type="ECO:0000313" key="3">
    <source>
        <dbReference type="Proteomes" id="UP000434409"/>
    </source>
</evidence>
<evidence type="ECO:0000256" key="1">
    <source>
        <dbReference type="SAM" id="SignalP"/>
    </source>
</evidence>
<feature type="signal peptide" evidence="1">
    <location>
        <begin position="1"/>
        <end position="22"/>
    </location>
</feature>
<name>A0A6N7V0X7_9FIRM</name>
<organism evidence="2 3">
    <name type="scientific">Suipraeoptans intestinalis</name>
    <dbReference type="NCBI Taxonomy" id="2606628"/>
    <lineage>
        <taxon>Bacteria</taxon>
        <taxon>Bacillati</taxon>
        <taxon>Bacillota</taxon>
        <taxon>Clostridia</taxon>
        <taxon>Lachnospirales</taxon>
        <taxon>Lachnospiraceae</taxon>
        <taxon>Suipraeoptans</taxon>
    </lineage>
</organism>
<dbReference type="RefSeq" id="WP_154476990.1">
    <property type="nucleotide sequence ID" value="NZ_JAQYBV010000029.1"/>
</dbReference>
<dbReference type="PROSITE" id="PS51257">
    <property type="entry name" value="PROKAR_LIPOPROTEIN"/>
    <property type="match status" value="1"/>
</dbReference>